<dbReference type="PANTHER" id="PTHR34979:SF1">
    <property type="entry name" value="INNER MEMBRANE PROTEIN YGAZ"/>
    <property type="match status" value="1"/>
</dbReference>
<organism evidence="9 10">
    <name type="scientific">Rivibacter subsaxonicus</name>
    <dbReference type="NCBI Taxonomy" id="457575"/>
    <lineage>
        <taxon>Bacteria</taxon>
        <taxon>Pseudomonadati</taxon>
        <taxon>Pseudomonadota</taxon>
        <taxon>Betaproteobacteria</taxon>
        <taxon>Burkholderiales</taxon>
        <taxon>Rivibacter</taxon>
    </lineage>
</organism>
<keyword evidence="7 8" id="KW-0472">Membrane</keyword>
<dbReference type="Proteomes" id="UP000293671">
    <property type="component" value="Unassembled WGS sequence"/>
</dbReference>
<proteinExistence type="inferred from homology"/>
<evidence type="ECO:0000313" key="10">
    <source>
        <dbReference type="Proteomes" id="UP000293671"/>
    </source>
</evidence>
<keyword evidence="6 8" id="KW-1133">Transmembrane helix</keyword>
<dbReference type="PANTHER" id="PTHR34979">
    <property type="entry name" value="INNER MEMBRANE PROTEIN YGAZ"/>
    <property type="match status" value="1"/>
</dbReference>
<accession>A0A4Q7VV92</accession>
<feature type="transmembrane region" description="Helical" evidence="8">
    <location>
        <begin position="209"/>
        <end position="226"/>
    </location>
</feature>
<evidence type="ECO:0000256" key="1">
    <source>
        <dbReference type="ARBA" id="ARBA00004651"/>
    </source>
</evidence>
<evidence type="ECO:0000256" key="6">
    <source>
        <dbReference type="ARBA" id="ARBA00022989"/>
    </source>
</evidence>
<feature type="transmembrane region" description="Helical" evidence="8">
    <location>
        <begin position="186"/>
        <end position="204"/>
    </location>
</feature>
<dbReference type="RefSeq" id="WP_130431032.1">
    <property type="nucleotide sequence ID" value="NZ_SHKP01000005.1"/>
</dbReference>
<feature type="transmembrane region" description="Helical" evidence="8">
    <location>
        <begin position="79"/>
        <end position="97"/>
    </location>
</feature>
<evidence type="ECO:0000313" key="9">
    <source>
        <dbReference type="EMBL" id="RZU00584.1"/>
    </source>
</evidence>
<feature type="transmembrane region" description="Helical" evidence="8">
    <location>
        <begin position="232"/>
        <end position="250"/>
    </location>
</feature>
<comment type="similarity">
    <text evidence="2">Belongs to the AzlC family.</text>
</comment>
<name>A0A4Q7VV92_9BURK</name>
<keyword evidence="3" id="KW-0813">Transport</keyword>
<evidence type="ECO:0000256" key="8">
    <source>
        <dbReference type="SAM" id="Phobius"/>
    </source>
</evidence>
<dbReference type="EMBL" id="SHKP01000005">
    <property type="protein sequence ID" value="RZU00584.1"/>
    <property type="molecule type" value="Genomic_DNA"/>
</dbReference>
<feature type="transmembrane region" description="Helical" evidence="8">
    <location>
        <begin position="24"/>
        <end position="43"/>
    </location>
</feature>
<comment type="subcellular location">
    <subcellularLocation>
        <location evidence="1">Cell membrane</location>
        <topology evidence="1">Multi-pass membrane protein</topology>
    </subcellularLocation>
</comment>
<keyword evidence="4" id="KW-1003">Cell membrane</keyword>
<sequence>MSLAAPDWRTTVRHPAFRVGAREMLGPSIGVAAWGLVTGVAMVKGGLSVPLALLINFTVFAGSAQLATVPLIVSGAPVWVIWATAFCVNLRFVIFSAQWRPYFLPYPRPLRLLLGYFAGDINYVLFMKRFAPAGTAGGAELEQSESPAAHQEQLSYFWGSVLTNYSAWQIPSVIGILLAEAIPTQWGLGFAGTLALLGLAYSLLSDRATMVSAIVAGGAAVAAFALPFKLNIVVAIAAAVCVGLFIDGSGDAGRRLRVMLTPDRRKPRDGSVRAMGKLA</sequence>
<dbReference type="OrthoDB" id="9179311at2"/>
<comment type="caution">
    <text evidence="9">The sequence shown here is derived from an EMBL/GenBank/DDBJ whole genome shotgun (WGS) entry which is preliminary data.</text>
</comment>
<evidence type="ECO:0000256" key="4">
    <source>
        <dbReference type="ARBA" id="ARBA00022475"/>
    </source>
</evidence>
<protein>
    <submittedName>
        <fullName evidence="9">Putative branched-subunit amino acid permease</fullName>
    </submittedName>
</protein>
<reference evidence="9 10" key="1">
    <citation type="submission" date="2019-02" db="EMBL/GenBank/DDBJ databases">
        <title>Genomic Encyclopedia of Type Strains, Phase IV (KMG-IV): sequencing the most valuable type-strain genomes for metagenomic binning, comparative biology and taxonomic classification.</title>
        <authorList>
            <person name="Goeker M."/>
        </authorList>
    </citation>
    <scope>NUCLEOTIDE SEQUENCE [LARGE SCALE GENOMIC DNA]</scope>
    <source>
        <strain evidence="9 10">DSM 19570</strain>
    </source>
</reference>
<dbReference type="AlphaFoldDB" id="A0A4Q7VV92"/>
<evidence type="ECO:0000256" key="2">
    <source>
        <dbReference type="ARBA" id="ARBA00010735"/>
    </source>
</evidence>
<dbReference type="GO" id="GO:1903785">
    <property type="term" value="P:L-valine transmembrane transport"/>
    <property type="evidence" value="ECO:0007669"/>
    <property type="project" value="TreeGrafter"/>
</dbReference>
<gene>
    <name evidence="9" type="ORF">EV670_1294</name>
</gene>
<evidence type="ECO:0000256" key="5">
    <source>
        <dbReference type="ARBA" id="ARBA00022692"/>
    </source>
</evidence>
<dbReference type="Pfam" id="PF03591">
    <property type="entry name" value="AzlC"/>
    <property type="match status" value="1"/>
</dbReference>
<keyword evidence="10" id="KW-1185">Reference proteome</keyword>
<keyword evidence="5 8" id="KW-0812">Transmembrane</keyword>
<evidence type="ECO:0000256" key="3">
    <source>
        <dbReference type="ARBA" id="ARBA00022448"/>
    </source>
</evidence>
<dbReference type="InterPro" id="IPR011606">
    <property type="entry name" value="Brnchd-chn_aa_trnsp_permease"/>
</dbReference>
<evidence type="ECO:0000256" key="7">
    <source>
        <dbReference type="ARBA" id="ARBA00023136"/>
    </source>
</evidence>
<dbReference type="GO" id="GO:0005886">
    <property type="term" value="C:plasma membrane"/>
    <property type="evidence" value="ECO:0007669"/>
    <property type="project" value="UniProtKB-SubCell"/>
</dbReference>